<dbReference type="InterPro" id="IPR050923">
    <property type="entry name" value="Cell_Proc_Reg/RNA_Proc"/>
</dbReference>
<dbReference type="PANTHER" id="PTHR23308">
    <property type="entry name" value="NUCLEAR INHIBITOR OF PROTEIN PHOSPHATASE-1"/>
    <property type="match status" value="1"/>
</dbReference>
<evidence type="ECO:0000313" key="2">
    <source>
        <dbReference type="EMBL" id="MBR7746299.1"/>
    </source>
</evidence>
<gene>
    <name evidence="2" type="ORF">KDM92_06865</name>
</gene>
<dbReference type="AlphaFoldDB" id="A0A941I3S5"/>
<dbReference type="PROSITE" id="PS50006">
    <property type="entry name" value="FHA_DOMAIN"/>
    <property type="match status" value="1"/>
</dbReference>
<dbReference type="Proteomes" id="UP000680158">
    <property type="component" value="Unassembled WGS sequence"/>
</dbReference>
<dbReference type="InterPro" id="IPR000253">
    <property type="entry name" value="FHA_dom"/>
</dbReference>
<comment type="caution">
    <text evidence="2">The sequence shown here is derived from an EMBL/GenBank/DDBJ whole genome shotgun (WGS) entry which is preliminary data.</text>
</comment>
<dbReference type="Gene3D" id="2.60.200.20">
    <property type="match status" value="1"/>
</dbReference>
<organism evidence="2 3">
    <name type="scientific">Undibacterium baiyunense</name>
    <dbReference type="NCBI Taxonomy" id="2828731"/>
    <lineage>
        <taxon>Bacteria</taxon>
        <taxon>Pseudomonadati</taxon>
        <taxon>Pseudomonadota</taxon>
        <taxon>Betaproteobacteria</taxon>
        <taxon>Burkholderiales</taxon>
        <taxon>Oxalobacteraceae</taxon>
        <taxon>Undibacterium</taxon>
    </lineage>
</organism>
<dbReference type="Pfam" id="PF00498">
    <property type="entry name" value="FHA"/>
    <property type="match status" value="1"/>
</dbReference>
<dbReference type="RefSeq" id="WP_212683646.1">
    <property type="nucleotide sequence ID" value="NZ_JAGSPM010000003.1"/>
</dbReference>
<dbReference type="SMART" id="SM00240">
    <property type="entry name" value="FHA"/>
    <property type="match status" value="1"/>
</dbReference>
<dbReference type="InterPro" id="IPR008984">
    <property type="entry name" value="SMAD_FHA_dom_sf"/>
</dbReference>
<sequence length="193" mass="21004">MAKVVVNFNGQVQKEISIDRARINIGRRPGNDLVLDHLAVSGRHAAIDTTSEGTFILDLGSTNGTSVNGQPIKKHQLQNDDVIELGKYQLKFIVEVDNYQVSPDETLKVGKIKVLNGSNAGKEMILSKPVTTLGSPGILVVSIARDGNRFKINFVEGKVFPKINGEATDARPRVLAHGDEIDLSGTKMEFQLD</sequence>
<dbReference type="CDD" id="cd00060">
    <property type="entry name" value="FHA"/>
    <property type="match status" value="1"/>
</dbReference>
<proteinExistence type="predicted"/>
<keyword evidence="3" id="KW-1185">Reference proteome</keyword>
<dbReference type="EMBL" id="JAGSPM010000003">
    <property type="protein sequence ID" value="MBR7746299.1"/>
    <property type="molecule type" value="Genomic_DNA"/>
</dbReference>
<evidence type="ECO:0000313" key="3">
    <source>
        <dbReference type="Proteomes" id="UP000680158"/>
    </source>
</evidence>
<protein>
    <submittedName>
        <fullName evidence="2">FHA domain-containing protein</fullName>
    </submittedName>
</protein>
<reference evidence="2 3" key="1">
    <citation type="submission" date="2021-04" db="EMBL/GenBank/DDBJ databases">
        <title>novel species isolated from subtropical streams in China.</title>
        <authorList>
            <person name="Lu H."/>
        </authorList>
    </citation>
    <scope>NUCLEOTIDE SEQUENCE [LARGE SCALE GENOMIC DNA]</scope>
    <source>
        <strain evidence="2 3">BYS107W</strain>
    </source>
</reference>
<feature type="domain" description="FHA" evidence="1">
    <location>
        <begin position="23"/>
        <end position="72"/>
    </location>
</feature>
<evidence type="ECO:0000259" key="1">
    <source>
        <dbReference type="PROSITE" id="PS50006"/>
    </source>
</evidence>
<accession>A0A941I3S5</accession>
<name>A0A941I3S5_9BURK</name>
<dbReference type="SUPFAM" id="SSF49879">
    <property type="entry name" value="SMAD/FHA domain"/>
    <property type="match status" value="1"/>
</dbReference>